<keyword evidence="7" id="KW-1133">Transmembrane helix</keyword>
<evidence type="ECO:0000256" key="5">
    <source>
        <dbReference type="ARBA" id="ARBA00023049"/>
    </source>
</evidence>
<evidence type="ECO:0000256" key="2">
    <source>
        <dbReference type="ARBA" id="ARBA00022723"/>
    </source>
</evidence>
<proteinExistence type="inferred from homology"/>
<dbReference type="GO" id="GO:0004222">
    <property type="term" value="F:metalloendopeptidase activity"/>
    <property type="evidence" value="ECO:0007669"/>
    <property type="project" value="InterPro"/>
</dbReference>
<keyword evidence="7" id="KW-0812">Transmembrane</keyword>
<accession>A0A7V3VVA3</accession>
<evidence type="ECO:0000256" key="7">
    <source>
        <dbReference type="SAM" id="Phobius"/>
    </source>
</evidence>
<keyword evidence="3 6" id="KW-0378">Hydrolase</keyword>
<dbReference type="AlphaFoldDB" id="A0A7V3VVA3"/>
<dbReference type="GO" id="GO:0006508">
    <property type="term" value="P:proteolysis"/>
    <property type="evidence" value="ECO:0007669"/>
    <property type="project" value="UniProtKB-KW"/>
</dbReference>
<evidence type="ECO:0000256" key="4">
    <source>
        <dbReference type="ARBA" id="ARBA00022833"/>
    </source>
</evidence>
<reference evidence="9" key="1">
    <citation type="journal article" date="2020" name="mSystems">
        <title>Genome- and Community-Level Interaction Insights into Carbon Utilization and Element Cycling Functions of Hydrothermarchaeota in Hydrothermal Sediment.</title>
        <authorList>
            <person name="Zhou Z."/>
            <person name="Liu Y."/>
            <person name="Xu W."/>
            <person name="Pan J."/>
            <person name="Luo Z.H."/>
            <person name="Li M."/>
        </authorList>
    </citation>
    <scope>NUCLEOTIDE SEQUENCE [LARGE SCALE GENOMIC DNA]</scope>
    <source>
        <strain evidence="9">SpSt-961</strain>
    </source>
</reference>
<evidence type="ECO:0000259" key="8">
    <source>
        <dbReference type="Pfam" id="PF01435"/>
    </source>
</evidence>
<keyword evidence="7" id="KW-0472">Membrane</keyword>
<evidence type="ECO:0000256" key="6">
    <source>
        <dbReference type="RuleBase" id="RU003983"/>
    </source>
</evidence>
<feature type="transmembrane region" description="Helical" evidence="7">
    <location>
        <begin position="30"/>
        <end position="47"/>
    </location>
</feature>
<feature type="domain" description="Peptidase M48" evidence="8">
    <location>
        <begin position="23"/>
        <end position="115"/>
    </location>
</feature>
<dbReference type="Pfam" id="PF01435">
    <property type="entry name" value="Peptidase_M48"/>
    <property type="match status" value="1"/>
</dbReference>
<dbReference type="EMBL" id="DTOZ01000187">
    <property type="protein sequence ID" value="HGE78865.1"/>
    <property type="molecule type" value="Genomic_DNA"/>
</dbReference>
<organism evidence="9">
    <name type="scientific">candidate division WOR-3 bacterium</name>
    <dbReference type="NCBI Taxonomy" id="2052148"/>
    <lineage>
        <taxon>Bacteria</taxon>
        <taxon>Bacteria division WOR-3</taxon>
    </lineage>
</organism>
<comment type="similarity">
    <text evidence="6">Belongs to the peptidase M48 family.</text>
</comment>
<protein>
    <recommendedName>
        <fullName evidence="8">Peptidase M48 domain-containing protein</fullName>
    </recommendedName>
</protein>
<keyword evidence="1 6" id="KW-0645">Protease</keyword>
<evidence type="ECO:0000313" key="9">
    <source>
        <dbReference type="EMBL" id="HGE78865.1"/>
    </source>
</evidence>
<evidence type="ECO:0000256" key="1">
    <source>
        <dbReference type="ARBA" id="ARBA00022670"/>
    </source>
</evidence>
<comment type="caution">
    <text evidence="9">The sequence shown here is derived from an EMBL/GenBank/DDBJ whole genome shotgun (WGS) entry which is preliminary data.</text>
</comment>
<evidence type="ECO:0000256" key="3">
    <source>
        <dbReference type="ARBA" id="ARBA00022801"/>
    </source>
</evidence>
<feature type="transmembrane region" description="Helical" evidence="7">
    <location>
        <begin position="7"/>
        <end position="24"/>
    </location>
</feature>
<keyword evidence="2" id="KW-0479">Metal-binding</keyword>
<name>A0A7V3VVA3_UNCW3</name>
<dbReference type="GO" id="GO:0046872">
    <property type="term" value="F:metal ion binding"/>
    <property type="evidence" value="ECO:0007669"/>
    <property type="project" value="UniProtKB-KW"/>
</dbReference>
<sequence length="123" mass="14352">MLWRSGINIIAYCLYSIGSEFFSFRNISDVSAFPAFLLIFLFISFFLKPISNAISRYFEKIADYGALTISNNPQAFIRLMARFCNEERALTFHNPIFEFYSYSHPSIGKRIKSAERFLRMEGE</sequence>
<keyword evidence="5 6" id="KW-0482">Metalloprotease</keyword>
<gene>
    <name evidence="9" type="ORF">ENX68_07745</name>
</gene>
<dbReference type="InterPro" id="IPR001915">
    <property type="entry name" value="Peptidase_M48"/>
</dbReference>
<comment type="cofactor">
    <cofactor evidence="6">
        <name>Zn(2+)</name>
        <dbReference type="ChEBI" id="CHEBI:29105"/>
    </cofactor>
    <text evidence="6">Binds 1 zinc ion per subunit.</text>
</comment>
<keyword evidence="4 6" id="KW-0862">Zinc</keyword>